<keyword evidence="3" id="KW-0687">Ribonucleoprotein</keyword>
<evidence type="ECO:0000313" key="5">
    <source>
        <dbReference type="Proteomes" id="UP000196694"/>
    </source>
</evidence>
<reference evidence="4 5" key="1">
    <citation type="submission" date="2017-05" db="EMBL/GenBank/DDBJ databases">
        <title>The draft genome of the hyperthermophilic archaeon 'Pyrodictium delaneyi strain Hulk', an iron and nitrate reducer, reveals the capacity for sulfate reduction.</title>
        <authorList>
            <person name="Demey L.M."/>
            <person name="Miller C."/>
            <person name="Manzella M."/>
            <person name="Reguera G."/>
            <person name="Kashefi K."/>
        </authorList>
    </citation>
    <scope>NUCLEOTIDE SEQUENCE [LARGE SCALE GENOMIC DNA]</scope>
    <source>
        <strain evidence="4 5">Hulk</strain>
    </source>
</reference>
<dbReference type="AlphaFoldDB" id="A0A211YRM4"/>
<name>A0A211YRM4_9CREN</name>
<dbReference type="InterPro" id="IPR036388">
    <property type="entry name" value="WH-like_DNA-bd_sf"/>
</dbReference>
<protein>
    <submittedName>
        <fullName evidence="4">30S ribosomal protein S25e</fullName>
    </submittedName>
</protein>
<evidence type="ECO:0000313" key="4">
    <source>
        <dbReference type="EMBL" id="OWJ55705.1"/>
    </source>
</evidence>
<evidence type="ECO:0000256" key="3">
    <source>
        <dbReference type="ARBA" id="ARBA00023274"/>
    </source>
</evidence>
<proteinExistence type="inferred from homology"/>
<dbReference type="NCBIfam" id="NF006813">
    <property type="entry name" value="PRK09334.1-3"/>
    <property type="match status" value="1"/>
</dbReference>
<dbReference type="InterPro" id="IPR004977">
    <property type="entry name" value="Ribosomal_eS25"/>
</dbReference>
<organism evidence="4 5">
    <name type="scientific">Pyrodictium delaneyi</name>
    <dbReference type="NCBI Taxonomy" id="1273541"/>
    <lineage>
        <taxon>Archaea</taxon>
        <taxon>Thermoproteota</taxon>
        <taxon>Thermoprotei</taxon>
        <taxon>Desulfurococcales</taxon>
        <taxon>Pyrodictiaceae</taxon>
        <taxon>Pyrodictium</taxon>
    </lineage>
</organism>
<keyword evidence="2 4" id="KW-0689">Ribosomal protein</keyword>
<sequence length="104" mass="11594">MTPSLAPYGALVLIPGRGTGTPPSGDSGVSERSGREYTAFVPESLYKRISKEIKKEKFVTPYMVAEKYNMTVSLAKQVLRRLEKEGIVELYAPNRRAPIYIIKS</sequence>
<keyword evidence="5" id="KW-1185">Reference proteome</keyword>
<dbReference type="Proteomes" id="UP000196694">
    <property type="component" value="Unassembled WGS sequence"/>
</dbReference>
<dbReference type="SUPFAM" id="SSF46785">
    <property type="entry name" value="Winged helix' DNA-binding domain"/>
    <property type="match status" value="1"/>
</dbReference>
<accession>A0A211YRM4</accession>
<evidence type="ECO:0000256" key="2">
    <source>
        <dbReference type="ARBA" id="ARBA00022980"/>
    </source>
</evidence>
<dbReference type="GO" id="GO:0005840">
    <property type="term" value="C:ribosome"/>
    <property type="evidence" value="ECO:0007669"/>
    <property type="project" value="UniProtKB-KW"/>
</dbReference>
<dbReference type="Pfam" id="PF03297">
    <property type="entry name" value="Ribosomal_S25"/>
    <property type="match status" value="1"/>
</dbReference>
<dbReference type="Gene3D" id="1.10.10.10">
    <property type="entry name" value="Winged helix-like DNA-binding domain superfamily/Winged helix DNA-binding domain"/>
    <property type="match status" value="1"/>
</dbReference>
<evidence type="ECO:0000256" key="1">
    <source>
        <dbReference type="ARBA" id="ARBA00009106"/>
    </source>
</evidence>
<dbReference type="GO" id="GO:1990904">
    <property type="term" value="C:ribonucleoprotein complex"/>
    <property type="evidence" value="ECO:0007669"/>
    <property type="project" value="UniProtKB-KW"/>
</dbReference>
<comment type="caution">
    <text evidence="4">The sequence shown here is derived from an EMBL/GenBank/DDBJ whole genome shotgun (WGS) entry which is preliminary data.</text>
</comment>
<dbReference type="EMBL" id="NCQP01000001">
    <property type="protein sequence ID" value="OWJ55705.1"/>
    <property type="molecule type" value="Genomic_DNA"/>
</dbReference>
<gene>
    <name evidence="4" type="ORF">Pdsh_02705</name>
</gene>
<comment type="similarity">
    <text evidence="1">Belongs to the eukaryotic ribosomal protein eS25 family.</text>
</comment>
<dbReference type="InterPro" id="IPR036390">
    <property type="entry name" value="WH_DNA-bd_sf"/>
</dbReference>